<evidence type="ECO:0000256" key="1">
    <source>
        <dbReference type="ARBA" id="ARBA00004651"/>
    </source>
</evidence>
<feature type="transmembrane region" description="Helical" evidence="9">
    <location>
        <begin position="188"/>
        <end position="209"/>
    </location>
</feature>
<evidence type="ECO:0000256" key="6">
    <source>
        <dbReference type="ARBA" id="ARBA00023136"/>
    </source>
</evidence>
<comment type="subcellular location">
    <subcellularLocation>
        <location evidence="1">Cell membrane</location>
        <topology evidence="1">Multi-pass membrane protein</topology>
    </subcellularLocation>
    <subcellularLocation>
        <location evidence="8">Membrane</location>
        <topology evidence="8">Multi-pass membrane protein</topology>
    </subcellularLocation>
</comment>
<feature type="transmembrane region" description="Helical" evidence="9">
    <location>
        <begin position="367"/>
        <end position="387"/>
    </location>
</feature>
<evidence type="ECO:0000256" key="3">
    <source>
        <dbReference type="ARBA" id="ARBA00022475"/>
    </source>
</evidence>
<evidence type="ECO:0000256" key="4">
    <source>
        <dbReference type="ARBA" id="ARBA00022692"/>
    </source>
</evidence>
<organism evidence="11 12">
    <name type="scientific">Phormidesmis priestleyi</name>
    <dbReference type="NCBI Taxonomy" id="268141"/>
    <lineage>
        <taxon>Bacteria</taxon>
        <taxon>Bacillati</taxon>
        <taxon>Cyanobacteriota</taxon>
        <taxon>Cyanophyceae</taxon>
        <taxon>Leptolyngbyales</taxon>
        <taxon>Leptolyngbyaceae</taxon>
        <taxon>Phormidesmis</taxon>
    </lineage>
</organism>
<dbReference type="Proteomes" id="UP000249794">
    <property type="component" value="Unassembled WGS sequence"/>
</dbReference>
<name>A0A2W4XG44_9CYAN</name>
<feature type="transmembrane region" description="Helical" evidence="9">
    <location>
        <begin position="329"/>
        <end position="347"/>
    </location>
</feature>
<keyword evidence="5 9" id="KW-1133">Transmembrane helix</keyword>
<dbReference type="NCBIfam" id="NF005564">
    <property type="entry name" value="PRK07234.1-4"/>
    <property type="match status" value="1"/>
</dbReference>
<feature type="transmembrane region" description="Helical" evidence="9">
    <location>
        <begin position="246"/>
        <end position="265"/>
    </location>
</feature>
<accession>A0A2W4XG44</accession>
<evidence type="ECO:0000256" key="2">
    <source>
        <dbReference type="ARBA" id="ARBA00005346"/>
    </source>
</evidence>
<feature type="transmembrane region" description="Helical" evidence="9">
    <location>
        <begin position="94"/>
        <end position="111"/>
    </location>
</feature>
<feature type="transmembrane region" description="Helical" evidence="9">
    <location>
        <begin position="68"/>
        <end position="87"/>
    </location>
</feature>
<feature type="transmembrane region" description="Helical" evidence="9">
    <location>
        <begin position="433"/>
        <end position="452"/>
    </location>
</feature>
<dbReference type="PANTHER" id="PTHR42703">
    <property type="entry name" value="NADH DEHYDROGENASE"/>
    <property type="match status" value="1"/>
</dbReference>
<comment type="similarity">
    <text evidence="2">Belongs to the CPA3 antiporters (TC 2.A.63) subunit D family.</text>
</comment>
<dbReference type="InterPro" id="IPR050586">
    <property type="entry name" value="CPA3_Na-H_Antiporter_D"/>
</dbReference>
<feature type="transmembrane region" description="Helical" evidence="9">
    <location>
        <begin position="117"/>
        <end position="137"/>
    </location>
</feature>
<feature type="transmembrane region" description="Helical" evidence="9">
    <location>
        <begin position="149"/>
        <end position="168"/>
    </location>
</feature>
<keyword evidence="4 8" id="KW-0812">Transmembrane</keyword>
<evidence type="ECO:0000256" key="7">
    <source>
        <dbReference type="ARBA" id="ARBA00025624"/>
    </source>
</evidence>
<dbReference type="AlphaFoldDB" id="A0A2W4XG44"/>
<feature type="transmembrane region" description="Helical" evidence="9">
    <location>
        <begin position="399"/>
        <end position="421"/>
    </location>
</feature>
<sequence length="484" mass="52716">MNVITLVWIALPLFVGFSIYLLPKLARILALLVSLGSLAYGLWQTLAATPLTLELLDSFGVTLVSDSLSGFFVLTNALVTAAVVIYCWHSNKSAFFYTQVIILHGSVNAVFICADFISLYVALEVIGIAAFLLIAYPRTDRSIWVALRYLFVSNTAMLFYLIGAVLVYQSSHSFAYAGLQQAPAEAIALLFLGVLSKGGIFISGLWLPLTHAESETPVSAMLSGIVVKAGVFPLIRWAMIVGELEPIIEIFSAGTAILGTSCAILEKDTKRMLAWSTISQMGFVIAAPAVAGFYALTHGVAKAALFLTVGQLPSRSFQELKQQPIHTHLWIVLMVASLSISGFPLLAGFNAKASTLQQLGSSWHGTVMNVVAVGTVIAFARFIFLPFRDDLGESHSWKVPAGFWLAVTLLIGVLMIASGLHSKDYTFVNLTKSLSKIGIGWMIYYFCFKDFVFQRQLPQAPENLDHLIGTMSLTLIVLFWLALP</sequence>
<dbReference type="Pfam" id="PF00361">
    <property type="entry name" value="Proton_antipo_M"/>
    <property type="match status" value="1"/>
</dbReference>
<keyword evidence="3" id="KW-1003">Cell membrane</keyword>
<gene>
    <name evidence="11" type="ORF">DCF15_09270</name>
</gene>
<evidence type="ECO:0000259" key="10">
    <source>
        <dbReference type="Pfam" id="PF00361"/>
    </source>
</evidence>
<feature type="domain" description="NADH:quinone oxidoreductase/Mrp antiporter transmembrane" evidence="10">
    <location>
        <begin position="115"/>
        <end position="377"/>
    </location>
</feature>
<proteinExistence type="inferred from homology"/>
<evidence type="ECO:0000313" key="11">
    <source>
        <dbReference type="EMBL" id="PZO56253.1"/>
    </source>
</evidence>
<evidence type="ECO:0000256" key="5">
    <source>
        <dbReference type="ARBA" id="ARBA00022989"/>
    </source>
</evidence>
<evidence type="ECO:0000313" key="12">
    <source>
        <dbReference type="Proteomes" id="UP000249794"/>
    </source>
</evidence>
<dbReference type="EMBL" id="QBMP01000078">
    <property type="protein sequence ID" value="PZO56253.1"/>
    <property type="molecule type" value="Genomic_DNA"/>
</dbReference>
<comment type="function">
    <text evidence="7">NDH-1 shuttles electrons from NAD(P)H, via FMN and iron-sulfur (Fe-S) centers, to quinones in the respiratory chain. The immediate electron acceptor for the enzyme in this species is believed to be plastoquinone. Couples the redox reaction to proton translocation (for every two electrons transferred, four hydrogen ions are translocated across the cytoplasmic membrane), and thus conserves the redox energy in a proton gradient.</text>
</comment>
<feature type="transmembrane region" description="Helical" evidence="9">
    <location>
        <begin position="29"/>
        <end position="48"/>
    </location>
</feature>
<feature type="transmembrane region" description="Helical" evidence="9">
    <location>
        <begin position="6"/>
        <end position="22"/>
    </location>
</feature>
<reference evidence="11 12" key="2">
    <citation type="submission" date="2018-06" db="EMBL/GenBank/DDBJ databases">
        <title>Metagenomic assembly of (sub)arctic Cyanobacteria and their associated microbiome from non-axenic cultures.</title>
        <authorList>
            <person name="Baurain D."/>
        </authorList>
    </citation>
    <scope>NUCLEOTIDE SEQUENCE [LARGE SCALE GENOMIC DNA]</scope>
    <source>
        <strain evidence="11">ULC027bin1</strain>
    </source>
</reference>
<feature type="transmembrane region" description="Helical" evidence="9">
    <location>
        <begin position="464"/>
        <end position="483"/>
    </location>
</feature>
<feature type="transmembrane region" description="Helical" evidence="9">
    <location>
        <begin position="272"/>
        <end position="294"/>
    </location>
</feature>
<comment type="caution">
    <text evidence="11">The sequence shown here is derived from an EMBL/GenBank/DDBJ whole genome shotgun (WGS) entry which is preliminary data.</text>
</comment>
<protein>
    <submittedName>
        <fullName evidence="11">Cation:proton antiporter</fullName>
    </submittedName>
</protein>
<keyword evidence="6 9" id="KW-0472">Membrane</keyword>
<feature type="transmembrane region" description="Helical" evidence="9">
    <location>
        <begin position="221"/>
        <end position="240"/>
    </location>
</feature>
<dbReference type="InterPro" id="IPR001750">
    <property type="entry name" value="ND/Mrp_TM"/>
</dbReference>
<evidence type="ECO:0000256" key="8">
    <source>
        <dbReference type="RuleBase" id="RU000320"/>
    </source>
</evidence>
<dbReference type="GO" id="GO:0005886">
    <property type="term" value="C:plasma membrane"/>
    <property type="evidence" value="ECO:0007669"/>
    <property type="project" value="UniProtKB-SubCell"/>
</dbReference>
<reference evidence="12" key="1">
    <citation type="submission" date="2018-04" db="EMBL/GenBank/DDBJ databases">
        <authorList>
            <person name="Cornet L."/>
        </authorList>
    </citation>
    <scope>NUCLEOTIDE SEQUENCE [LARGE SCALE GENOMIC DNA]</scope>
</reference>
<dbReference type="PANTHER" id="PTHR42703:SF1">
    <property type="entry name" value="NA(+)_H(+) ANTIPORTER SUBUNIT D1"/>
    <property type="match status" value="1"/>
</dbReference>
<evidence type="ECO:0000256" key="9">
    <source>
        <dbReference type="SAM" id="Phobius"/>
    </source>
</evidence>